<comment type="caution">
    <text evidence="6">The sequence shown here is derived from an EMBL/GenBank/DDBJ whole genome shotgun (WGS) entry which is preliminary data.</text>
</comment>
<dbReference type="Proteomes" id="UP000319213">
    <property type="component" value="Unassembled WGS sequence"/>
</dbReference>
<evidence type="ECO:0000256" key="4">
    <source>
        <dbReference type="PROSITE-ProRule" id="PRU00335"/>
    </source>
</evidence>
<dbReference type="InterPro" id="IPR009057">
    <property type="entry name" value="Homeodomain-like_sf"/>
</dbReference>
<dbReference type="InterPro" id="IPR001647">
    <property type="entry name" value="HTH_TetR"/>
</dbReference>
<keyword evidence="1" id="KW-0805">Transcription regulation</keyword>
<evidence type="ECO:0000256" key="2">
    <source>
        <dbReference type="ARBA" id="ARBA00023125"/>
    </source>
</evidence>
<dbReference type="EMBL" id="VFPQ01000001">
    <property type="protein sequence ID" value="TQM76263.1"/>
    <property type="molecule type" value="Genomic_DNA"/>
</dbReference>
<dbReference type="PRINTS" id="PR00455">
    <property type="entry name" value="HTHTETR"/>
</dbReference>
<protein>
    <submittedName>
        <fullName evidence="6">TetR family transcriptional regulator</fullName>
    </submittedName>
</protein>
<accession>A0A543J0C5</accession>
<dbReference type="GO" id="GO:0003700">
    <property type="term" value="F:DNA-binding transcription factor activity"/>
    <property type="evidence" value="ECO:0007669"/>
    <property type="project" value="TreeGrafter"/>
</dbReference>
<feature type="DNA-binding region" description="H-T-H motif" evidence="4">
    <location>
        <begin position="39"/>
        <end position="58"/>
    </location>
</feature>
<dbReference type="GO" id="GO:0000976">
    <property type="term" value="F:transcription cis-regulatory region binding"/>
    <property type="evidence" value="ECO:0007669"/>
    <property type="project" value="TreeGrafter"/>
</dbReference>
<evidence type="ECO:0000313" key="7">
    <source>
        <dbReference type="Proteomes" id="UP000319213"/>
    </source>
</evidence>
<gene>
    <name evidence="6" type="ORF">FHX40_2995</name>
</gene>
<dbReference type="AlphaFoldDB" id="A0A543J0C5"/>
<dbReference type="PANTHER" id="PTHR30055:SF234">
    <property type="entry name" value="HTH-TYPE TRANSCRIPTIONAL REGULATOR BETI"/>
    <property type="match status" value="1"/>
</dbReference>
<feature type="domain" description="HTH tetR-type" evidence="5">
    <location>
        <begin position="16"/>
        <end position="76"/>
    </location>
</feature>
<sequence length="217" mass="24525">MSAMSEELSLRERKKRETRQRISDVAMGLFMRHGFDKVTVAEVARAADVSVNTVFNYFKTKEELFLDRQDTAEEFLADLVRGRAPGVSAVRAIRDDFLDAVRTRHWRYGFNAGADWWHQMVADSPALTAAVNRLHEARQEKLAAALADEADADPDDLTPRVVAAQICATLTVLTEQAHRRRRAGEAWEDILADTEKKAERAFDLLEHGIGDYPEPSR</sequence>
<dbReference type="Gene3D" id="1.10.10.60">
    <property type="entry name" value="Homeodomain-like"/>
    <property type="match status" value="1"/>
</dbReference>
<keyword evidence="3" id="KW-0804">Transcription</keyword>
<organism evidence="6 7">
    <name type="scientific">Thermopolyspora flexuosa</name>
    <dbReference type="NCBI Taxonomy" id="103836"/>
    <lineage>
        <taxon>Bacteria</taxon>
        <taxon>Bacillati</taxon>
        <taxon>Actinomycetota</taxon>
        <taxon>Actinomycetes</taxon>
        <taxon>Streptosporangiales</taxon>
        <taxon>Streptosporangiaceae</taxon>
        <taxon>Thermopolyspora</taxon>
    </lineage>
</organism>
<name>A0A543J0C5_9ACTN</name>
<dbReference type="PROSITE" id="PS50977">
    <property type="entry name" value="HTH_TETR_2"/>
    <property type="match status" value="1"/>
</dbReference>
<keyword evidence="2 4" id="KW-0238">DNA-binding</keyword>
<evidence type="ECO:0000313" key="6">
    <source>
        <dbReference type="EMBL" id="TQM76263.1"/>
    </source>
</evidence>
<evidence type="ECO:0000256" key="1">
    <source>
        <dbReference type="ARBA" id="ARBA00023015"/>
    </source>
</evidence>
<dbReference type="SUPFAM" id="SSF46689">
    <property type="entry name" value="Homeodomain-like"/>
    <property type="match status" value="1"/>
</dbReference>
<evidence type="ECO:0000256" key="3">
    <source>
        <dbReference type="ARBA" id="ARBA00023163"/>
    </source>
</evidence>
<dbReference type="Gene3D" id="1.10.357.10">
    <property type="entry name" value="Tetracycline Repressor, domain 2"/>
    <property type="match status" value="1"/>
</dbReference>
<reference evidence="6 7" key="1">
    <citation type="submission" date="2019-06" db="EMBL/GenBank/DDBJ databases">
        <title>Sequencing the genomes of 1000 actinobacteria strains.</title>
        <authorList>
            <person name="Klenk H.-P."/>
        </authorList>
    </citation>
    <scope>NUCLEOTIDE SEQUENCE [LARGE SCALE GENOMIC DNA]</scope>
    <source>
        <strain evidence="6 7">DSM 43186</strain>
    </source>
</reference>
<evidence type="ECO:0000259" key="5">
    <source>
        <dbReference type="PROSITE" id="PS50977"/>
    </source>
</evidence>
<proteinExistence type="predicted"/>
<dbReference type="PANTHER" id="PTHR30055">
    <property type="entry name" value="HTH-TYPE TRANSCRIPTIONAL REGULATOR RUTR"/>
    <property type="match status" value="1"/>
</dbReference>
<keyword evidence="7" id="KW-1185">Reference proteome</keyword>
<dbReference type="InterPro" id="IPR050109">
    <property type="entry name" value="HTH-type_TetR-like_transc_reg"/>
</dbReference>
<dbReference type="Pfam" id="PF00440">
    <property type="entry name" value="TetR_N"/>
    <property type="match status" value="1"/>
</dbReference>